<keyword evidence="2" id="KW-1185">Reference proteome</keyword>
<dbReference type="Pfam" id="PF11993">
    <property type="entry name" value="VC2046"/>
    <property type="match status" value="1"/>
</dbReference>
<dbReference type="Proteomes" id="UP001157353">
    <property type="component" value="Unassembled WGS sequence"/>
</dbReference>
<reference evidence="2" key="1">
    <citation type="journal article" date="2019" name="Int. J. Syst. Evol. Microbiol.">
        <title>The Global Catalogue of Microorganisms (GCM) 10K type strain sequencing project: providing services to taxonomists for standard genome sequencing and annotation.</title>
        <authorList>
            <consortium name="The Broad Institute Genomics Platform"/>
            <consortium name="The Broad Institute Genome Sequencing Center for Infectious Disease"/>
            <person name="Wu L."/>
            <person name="Ma J."/>
        </authorList>
    </citation>
    <scope>NUCLEOTIDE SEQUENCE [LARGE SCALE GENOMIC DNA]</scope>
    <source>
        <strain evidence="2">NBRC 103166</strain>
    </source>
</reference>
<sequence length="178" mass="19603">MNSKQIEAGLLVNEWQLGTQLNVAVANGTRDKFNLLLSLLSDDARDFSQFDTPKATQASLNEVELRESLALGEAQPLVNEGLSLPQAKQINSAVQQGHLCDARLHSLLNNEALLSRTHKANFDTDVVDNLSFLAQTRLKQTEIEAENAGASLNGIDHTLMEKYQAMNLESKPLQVSYN</sequence>
<comment type="caution">
    <text evidence="1">The sequence shown here is derived from an EMBL/GenBank/DDBJ whole genome shotgun (WGS) entry which is preliminary data.</text>
</comment>
<name>A0ABQ6DXA0_9GAMM</name>
<accession>A0ABQ6DXA0</accession>
<dbReference type="RefSeq" id="WP_284202908.1">
    <property type="nucleotide sequence ID" value="NZ_BSPQ01000002.1"/>
</dbReference>
<gene>
    <name evidence="1" type="ORF">GCM10007916_08460</name>
</gene>
<organism evidence="1 2">
    <name type="scientific">Psychromonas marina</name>
    <dbReference type="NCBI Taxonomy" id="88364"/>
    <lineage>
        <taxon>Bacteria</taxon>
        <taxon>Pseudomonadati</taxon>
        <taxon>Pseudomonadota</taxon>
        <taxon>Gammaproteobacteria</taxon>
        <taxon>Alteromonadales</taxon>
        <taxon>Psychromonadaceae</taxon>
        <taxon>Psychromonas</taxon>
    </lineage>
</organism>
<protein>
    <submittedName>
        <fullName evidence="1">Uncharacterized protein</fullName>
    </submittedName>
</protein>
<proteinExistence type="predicted"/>
<evidence type="ECO:0000313" key="2">
    <source>
        <dbReference type="Proteomes" id="UP001157353"/>
    </source>
</evidence>
<dbReference type="EMBL" id="BSPQ01000002">
    <property type="protein sequence ID" value="GLS89779.1"/>
    <property type="molecule type" value="Genomic_DNA"/>
</dbReference>
<evidence type="ECO:0000313" key="1">
    <source>
        <dbReference type="EMBL" id="GLS89779.1"/>
    </source>
</evidence>
<dbReference type="InterPro" id="IPR021879">
    <property type="entry name" value="VC2046_fam"/>
</dbReference>